<evidence type="ECO:0000313" key="3">
    <source>
        <dbReference type="Proteomes" id="UP000545493"/>
    </source>
</evidence>
<proteinExistence type="predicted"/>
<feature type="chain" id="PRO_5031071518" evidence="1">
    <location>
        <begin position="26"/>
        <end position="426"/>
    </location>
</feature>
<dbReference type="Proteomes" id="UP000545493">
    <property type="component" value="Unassembled WGS sequence"/>
</dbReference>
<dbReference type="PANTHER" id="PTHR38787:SF3">
    <property type="entry name" value="REGULATORY P DOMAIN-CONTAINING PROTEIN"/>
    <property type="match status" value="1"/>
</dbReference>
<dbReference type="NCBIfam" id="TIGR04312">
    <property type="entry name" value="choice_anch_B"/>
    <property type="match status" value="1"/>
</dbReference>
<protein>
    <submittedName>
        <fullName evidence="2">Choice-of-anchor B domain-containing protein</fullName>
    </submittedName>
</protein>
<keyword evidence="3" id="KW-1185">Reference proteome</keyword>
<reference evidence="2 3" key="1">
    <citation type="submission" date="2020-03" db="EMBL/GenBank/DDBJ databases">
        <title>Sequencing the genomes of 1000 actinobacteria strains.</title>
        <authorList>
            <person name="Klenk H.-P."/>
        </authorList>
    </citation>
    <scope>NUCLEOTIDE SEQUENCE [LARGE SCALE GENOMIC DNA]</scope>
    <source>
        <strain evidence="2 3">DSM 45685</strain>
    </source>
</reference>
<accession>A0A7X5UPU5</accession>
<sequence length="426" mass="46969">MRAKIATATIALLAAAALGAPFAWAHEQSFDEVEPPTQAERQAELDAAPQGRAKCVNGTAADTYACDDIDMLDHLWLEDLGLSFANDMWGWTDPSTGKDYAIVGGTEGTVFVDISRPTDARVVGTLPAHVLDPDRPYWRDIKVYDNHAFVVSEQKPHGMQVFDLTRLRHERGTYTEDAHYAGFGNAHNINIDTEAGVAYAVGTSTCEGGLHMVNISQPTAPVPAGCYSDHGYIHDTQCVTYAGPDEDYAGREICFNSNAAADGNFVSIVDVTDKAAPVAIARVSYADNGYSHQGWLTPDQRYFLHGDELDELDHGNNTRTRIWDMSDLDNPRHIGSFDNETTSIDHNIYTERGLAYASNYTSGLRVYHTGRVAQGELKEVGYFDLYPENDNASFEGGTWSNFPYFKRDVIGVSSMDRGLFILKLRN</sequence>
<keyword evidence="1" id="KW-0732">Signal</keyword>
<evidence type="ECO:0000313" key="2">
    <source>
        <dbReference type="EMBL" id="NIJ11987.1"/>
    </source>
</evidence>
<dbReference type="PANTHER" id="PTHR38787">
    <property type="entry name" value="REGULATORY P DOMAIN-CONTAINING PROTEIN"/>
    <property type="match status" value="1"/>
</dbReference>
<dbReference type="InterPro" id="IPR027589">
    <property type="entry name" value="Choice_anch_B"/>
</dbReference>
<comment type="caution">
    <text evidence="2">The sequence shown here is derived from an EMBL/GenBank/DDBJ whole genome shotgun (WGS) entry which is preliminary data.</text>
</comment>
<dbReference type="AlphaFoldDB" id="A0A7X5UPU5"/>
<dbReference type="GO" id="GO:0005576">
    <property type="term" value="C:extracellular region"/>
    <property type="evidence" value="ECO:0007669"/>
    <property type="project" value="TreeGrafter"/>
</dbReference>
<dbReference type="EMBL" id="JAAOYM010000001">
    <property type="protein sequence ID" value="NIJ11987.1"/>
    <property type="molecule type" value="Genomic_DNA"/>
</dbReference>
<dbReference type="RefSeq" id="WP_167170063.1">
    <property type="nucleotide sequence ID" value="NZ_JAAOYM010000001.1"/>
</dbReference>
<organism evidence="2 3">
    <name type="scientific">Saccharomonospora amisosensis</name>
    <dbReference type="NCBI Taxonomy" id="1128677"/>
    <lineage>
        <taxon>Bacteria</taxon>
        <taxon>Bacillati</taxon>
        <taxon>Actinomycetota</taxon>
        <taxon>Actinomycetes</taxon>
        <taxon>Pseudonocardiales</taxon>
        <taxon>Pseudonocardiaceae</taxon>
        <taxon>Saccharomonospora</taxon>
    </lineage>
</organism>
<evidence type="ECO:0000256" key="1">
    <source>
        <dbReference type="SAM" id="SignalP"/>
    </source>
</evidence>
<feature type="signal peptide" evidence="1">
    <location>
        <begin position="1"/>
        <end position="25"/>
    </location>
</feature>
<gene>
    <name evidence="2" type="ORF">FHU38_002331</name>
</gene>
<name>A0A7X5UPU5_9PSEU</name>